<feature type="domain" description="Mur ligase central" evidence="10">
    <location>
        <begin position="110"/>
        <end position="288"/>
    </location>
</feature>
<comment type="catalytic activity">
    <reaction evidence="7 8">
        <text>UDP-N-acetyl-alpha-D-muramoyl-L-alanine + D-glutamate + ATP = UDP-N-acetyl-alpha-D-muramoyl-L-alanyl-D-glutamate + ADP + phosphate + H(+)</text>
        <dbReference type="Rhea" id="RHEA:16429"/>
        <dbReference type="ChEBI" id="CHEBI:15378"/>
        <dbReference type="ChEBI" id="CHEBI:29986"/>
        <dbReference type="ChEBI" id="CHEBI:30616"/>
        <dbReference type="ChEBI" id="CHEBI:43474"/>
        <dbReference type="ChEBI" id="CHEBI:83898"/>
        <dbReference type="ChEBI" id="CHEBI:83900"/>
        <dbReference type="ChEBI" id="CHEBI:456216"/>
        <dbReference type="EC" id="6.3.2.9"/>
    </reaction>
</comment>
<comment type="subcellular location">
    <subcellularLocation>
        <location evidence="1 7 8">Cytoplasm</location>
    </subcellularLocation>
</comment>
<evidence type="ECO:0000313" key="11">
    <source>
        <dbReference type="EMBL" id="GAP42487.1"/>
    </source>
</evidence>
<dbReference type="InterPro" id="IPR036565">
    <property type="entry name" value="Mur-like_cat_sf"/>
</dbReference>
<keyword evidence="12" id="KW-1185">Reference proteome</keyword>
<evidence type="ECO:0000256" key="7">
    <source>
        <dbReference type="HAMAP-Rule" id="MF_00639"/>
    </source>
</evidence>
<dbReference type="GO" id="GO:0009252">
    <property type="term" value="P:peptidoglycan biosynthetic process"/>
    <property type="evidence" value="ECO:0007669"/>
    <property type="project" value="UniProtKB-UniRule"/>
</dbReference>
<keyword evidence="7 8" id="KW-0131">Cell cycle</keyword>
<comment type="function">
    <text evidence="7 8">Cell wall formation. Catalyzes the addition of glutamate to the nucleotide precursor UDP-N-acetylmuramoyl-L-alanine (UMA).</text>
</comment>
<comment type="similarity">
    <text evidence="7">Belongs to the MurCDEF family.</text>
</comment>
<feature type="binding site" evidence="7">
    <location>
        <begin position="112"/>
        <end position="118"/>
    </location>
    <ligand>
        <name>ATP</name>
        <dbReference type="ChEBI" id="CHEBI:30616"/>
    </ligand>
</feature>
<gene>
    <name evidence="7" type="primary">murD</name>
    <name evidence="11" type="ORF">TBC1_11617</name>
</gene>
<keyword evidence="7 8" id="KW-0132">Cell division</keyword>
<evidence type="ECO:0000256" key="8">
    <source>
        <dbReference type="RuleBase" id="RU003664"/>
    </source>
</evidence>
<dbReference type="STRING" id="1678841.TBC1_11617"/>
<dbReference type="GO" id="GO:0071555">
    <property type="term" value="P:cell wall organization"/>
    <property type="evidence" value="ECO:0007669"/>
    <property type="project" value="UniProtKB-KW"/>
</dbReference>
<dbReference type="AlphaFoldDB" id="A0A0S7BVS2"/>
<evidence type="ECO:0000256" key="2">
    <source>
        <dbReference type="ARBA" id="ARBA00004752"/>
    </source>
</evidence>
<evidence type="ECO:0000256" key="5">
    <source>
        <dbReference type="ARBA" id="ARBA00022741"/>
    </source>
</evidence>
<accession>A0A0S7BVS2</accession>
<dbReference type="PANTHER" id="PTHR43692">
    <property type="entry name" value="UDP-N-ACETYLMURAMOYLALANINE--D-GLUTAMATE LIGASE"/>
    <property type="match status" value="1"/>
</dbReference>
<keyword evidence="7 8" id="KW-0961">Cell wall biogenesis/degradation</keyword>
<protein>
    <recommendedName>
        <fullName evidence="7 8">UDP-N-acetylmuramoylalanine--D-glutamate ligase</fullName>
        <ecNumber evidence="7 8">6.3.2.9</ecNumber>
    </recommendedName>
    <alternativeName>
        <fullName evidence="7">D-glutamic acid-adding enzyme</fullName>
    </alternativeName>
    <alternativeName>
        <fullName evidence="7">UDP-N-acetylmuramoyl-L-alanyl-D-glutamate synthetase</fullName>
    </alternativeName>
</protein>
<dbReference type="Gene3D" id="3.40.1190.10">
    <property type="entry name" value="Mur-like, catalytic domain"/>
    <property type="match status" value="1"/>
</dbReference>
<name>A0A0S7BVS2_9BACT</name>
<dbReference type="GO" id="GO:0051301">
    <property type="term" value="P:cell division"/>
    <property type="evidence" value="ECO:0007669"/>
    <property type="project" value="UniProtKB-KW"/>
</dbReference>
<dbReference type="UniPathway" id="UPA00219"/>
<keyword evidence="7 8" id="KW-0133">Cell shape</keyword>
<dbReference type="Pfam" id="PF02875">
    <property type="entry name" value="Mur_ligase_C"/>
    <property type="match status" value="1"/>
</dbReference>
<dbReference type="InterPro" id="IPR013221">
    <property type="entry name" value="Mur_ligase_cen"/>
</dbReference>
<dbReference type="InterPro" id="IPR036615">
    <property type="entry name" value="Mur_ligase_C_dom_sf"/>
</dbReference>
<dbReference type="GO" id="GO:0008764">
    <property type="term" value="F:UDP-N-acetylmuramoylalanine-D-glutamate ligase activity"/>
    <property type="evidence" value="ECO:0007669"/>
    <property type="project" value="UniProtKB-UniRule"/>
</dbReference>
<evidence type="ECO:0000256" key="4">
    <source>
        <dbReference type="ARBA" id="ARBA00022598"/>
    </source>
</evidence>
<dbReference type="EMBL" id="DF968182">
    <property type="protein sequence ID" value="GAP42487.1"/>
    <property type="molecule type" value="Genomic_DNA"/>
</dbReference>
<keyword evidence="4 7" id="KW-0436">Ligase</keyword>
<dbReference type="SUPFAM" id="SSF53623">
    <property type="entry name" value="MurD-like peptide ligases, catalytic domain"/>
    <property type="match status" value="1"/>
</dbReference>
<dbReference type="Pfam" id="PF21799">
    <property type="entry name" value="MurD-like_N"/>
    <property type="match status" value="1"/>
</dbReference>
<evidence type="ECO:0000256" key="1">
    <source>
        <dbReference type="ARBA" id="ARBA00004496"/>
    </source>
</evidence>
<comment type="pathway">
    <text evidence="2 7 8">Cell wall biogenesis; peptidoglycan biosynthesis.</text>
</comment>
<dbReference type="PANTHER" id="PTHR43692:SF1">
    <property type="entry name" value="UDP-N-ACETYLMURAMOYLALANINE--D-GLUTAMATE LIGASE"/>
    <property type="match status" value="1"/>
</dbReference>
<dbReference type="Proteomes" id="UP000053091">
    <property type="component" value="Unassembled WGS sequence"/>
</dbReference>
<dbReference type="Gene3D" id="3.40.50.720">
    <property type="entry name" value="NAD(P)-binding Rossmann-like Domain"/>
    <property type="match status" value="1"/>
</dbReference>
<dbReference type="InterPro" id="IPR005762">
    <property type="entry name" value="MurD"/>
</dbReference>
<dbReference type="InterPro" id="IPR004101">
    <property type="entry name" value="Mur_ligase_C"/>
</dbReference>
<dbReference type="GO" id="GO:0005524">
    <property type="term" value="F:ATP binding"/>
    <property type="evidence" value="ECO:0007669"/>
    <property type="project" value="UniProtKB-UniRule"/>
</dbReference>
<evidence type="ECO:0000256" key="6">
    <source>
        <dbReference type="ARBA" id="ARBA00022840"/>
    </source>
</evidence>
<keyword evidence="6 7" id="KW-0067">ATP-binding</keyword>
<dbReference type="SUPFAM" id="SSF51984">
    <property type="entry name" value="MurCD N-terminal domain"/>
    <property type="match status" value="1"/>
</dbReference>
<organism evidence="11">
    <name type="scientific">Lentimicrobium saccharophilum</name>
    <dbReference type="NCBI Taxonomy" id="1678841"/>
    <lineage>
        <taxon>Bacteria</taxon>
        <taxon>Pseudomonadati</taxon>
        <taxon>Bacteroidota</taxon>
        <taxon>Bacteroidia</taxon>
        <taxon>Bacteroidales</taxon>
        <taxon>Lentimicrobiaceae</taxon>
        <taxon>Lentimicrobium</taxon>
    </lineage>
</organism>
<feature type="domain" description="Mur ligase C-terminal" evidence="9">
    <location>
        <begin position="311"/>
        <end position="424"/>
    </location>
</feature>
<evidence type="ECO:0000313" key="12">
    <source>
        <dbReference type="Proteomes" id="UP000053091"/>
    </source>
</evidence>
<dbReference type="RefSeq" id="WP_062038348.1">
    <property type="nucleotide sequence ID" value="NZ_DF968182.1"/>
</dbReference>
<dbReference type="NCBIfam" id="TIGR01087">
    <property type="entry name" value="murD"/>
    <property type="match status" value="1"/>
</dbReference>
<dbReference type="PATRIC" id="fig|1678841.3.peg.701"/>
<dbReference type="Pfam" id="PF08245">
    <property type="entry name" value="Mur_ligase_M"/>
    <property type="match status" value="1"/>
</dbReference>
<keyword evidence="7 8" id="KW-0573">Peptidoglycan synthesis</keyword>
<dbReference type="SUPFAM" id="SSF53244">
    <property type="entry name" value="MurD-like peptide ligases, peptide-binding domain"/>
    <property type="match status" value="1"/>
</dbReference>
<proteinExistence type="inferred from homology"/>
<evidence type="ECO:0000259" key="10">
    <source>
        <dbReference type="Pfam" id="PF08245"/>
    </source>
</evidence>
<dbReference type="HAMAP" id="MF_00639">
    <property type="entry name" value="MurD"/>
    <property type="match status" value="1"/>
</dbReference>
<evidence type="ECO:0000259" key="9">
    <source>
        <dbReference type="Pfam" id="PF02875"/>
    </source>
</evidence>
<keyword evidence="5 7" id="KW-0547">Nucleotide-binding</keyword>
<evidence type="ECO:0000256" key="3">
    <source>
        <dbReference type="ARBA" id="ARBA00022490"/>
    </source>
</evidence>
<reference evidence="11" key="1">
    <citation type="journal article" date="2015" name="Genome Announc.">
        <title>Draft Genome Sequence of Bacteroidales Strain TBC1, a Novel Isolate from a Methanogenic Wastewater Treatment System.</title>
        <authorList>
            <person name="Tourlousse D.M."/>
            <person name="Matsuura N."/>
            <person name="Sun L."/>
            <person name="Toyonaga M."/>
            <person name="Kuroda K."/>
            <person name="Ohashi A."/>
            <person name="Cruz R."/>
            <person name="Yamaguchi T."/>
            <person name="Sekiguchi Y."/>
        </authorList>
    </citation>
    <scope>NUCLEOTIDE SEQUENCE [LARGE SCALE GENOMIC DNA]</scope>
    <source>
        <strain evidence="11">TBC1</strain>
    </source>
</reference>
<sequence>MYSNPKTVILGAGESGTGAALLARSRGLEVFVSDQSPINEKYRNELIQNGIPFEEGGHSANLLENTTEIIKSPGIPDSAPLVKSAIDKGIRVISEIEFASRYTNASKICITGSNGKTTTTSLLWHMMHTAGLNAGLAGNIGNSFARQVAGQDYDVYALELSSFQLDGMSRFRADTAILLNITPDHLDRYEHDLMKYAASKMRIIRNQTADNAFIWCSDDEVSSKMIKNTPLNQQVFRISLHDQGHEGAFIEDNKIIFNIKGETFSMTIEELALQGKHNIYNSMAAGVAAKLVGIRKETIRQCLSDFQHVEHRLEHVANIHGIEFINDSKATNINSAWWALESQNKPVIWIAGGIDKGNDYTKLYDVVKSRVKALICLGVDNRPLVEAFKDIIPVITETRSAADAVNAAYYLAQKDDVVLLAPACASFDLFENYEDRGRQFKAAVHAL</sequence>
<dbReference type="OrthoDB" id="9809796at2"/>
<dbReference type="GO" id="GO:0005737">
    <property type="term" value="C:cytoplasm"/>
    <property type="evidence" value="ECO:0007669"/>
    <property type="project" value="UniProtKB-SubCell"/>
</dbReference>
<dbReference type="EC" id="6.3.2.9" evidence="7 8"/>
<dbReference type="Gene3D" id="3.90.190.20">
    <property type="entry name" value="Mur ligase, C-terminal domain"/>
    <property type="match status" value="1"/>
</dbReference>
<dbReference type="GO" id="GO:0008360">
    <property type="term" value="P:regulation of cell shape"/>
    <property type="evidence" value="ECO:0007669"/>
    <property type="project" value="UniProtKB-KW"/>
</dbReference>
<keyword evidence="3 7" id="KW-0963">Cytoplasm</keyword>